<dbReference type="AlphaFoldDB" id="A0A5C4S0I0"/>
<protein>
    <submittedName>
        <fullName evidence="1">GIY-YIG nuclease family protein</fullName>
    </submittedName>
</protein>
<dbReference type="InterPro" id="IPR002837">
    <property type="entry name" value="DUF123"/>
</dbReference>
<dbReference type="RefSeq" id="WP_139626707.1">
    <property type="nucleotide sequence ID" value="NZ_VDCI01000006.1"/>
</dbReference>
<dbReference type="PANTHER" id="PTHR37460">
    <property type="entry name" value="ENDONUCLEASE III"/>
    <property type="match status" value="1"/>
</dbReference>
<accession>A0A5C4S0I0</accession>
<dbReference type="EMBL" id="VDCI01000006">
    <property type="protein sequence ID" value="TNJ36381.1"/>
    <property type="molecule type" value="Genomic_DNA"/>
</dbReference>
<reference evidence="1 2" key="1">
    <citation type="submission" date="2019-05" db="EMBL/GenBank/DDBJ databases">
        <title>Draft Whole-Genome sequence of the green sulfur bacterium Prosthecochloris vibrioformis DSM 260.</title>
        <authorList>
            <person name="Meyer T.E."/>
            <person name="Kyndt J.A."/>
        </authorList>
    </citation>
    <scope>NUCLEOTIDE SEQUENCE [LARGE SCALE GENOMIC DNA]</scope>
    <source>
        <strain evidence="1 2">DSM 260</strain>
    </source>
</reference>
<proteinExistence type="predicted"/>
<evidence type="ECO:0000313" key="1">
    <source>
        <dbReference type="EMBL" id="TNJ36381.1"/>
    </source>
</evidence>
<name>A0A5C4S0I0_PROVB</name>
<dbReference type="Proteomes" id="UP000309544">
    <property type="component" value="Unassembled WGS sequence"/>
</dbReference>
<comment type="caution">
    <text evidence="1">The sequence shown here is derived from an EMBL/GenBank/DDBJ whole genome shotgun (WGS) entry which is preliminary data.</text>
</comment>
<organism evidence="1 2">
    <name type="scientific">Prosthecochloris vibrioformis</name>
    <name type="common">Chlorobium vibrioforme</name>
    <dbReference type="NCBI Taxonomy" id="1098"/>
    <lineage>
        <taxon>Bacteria</taxon>
        <taxon>Pseudomonadati</taxon>
        <taxon>Chlorobiota</taxon>
        <taxon>Chlorobiia</taxon>
        <taxon>Chlorobiales</taxon>
        <taxon>Chlorobiaceae</taxon>
        <taxon>Prosthecochloris</taxon>
    </lineage>
</organism>
<dbReference type="CDD" id="cd10441">
    <property type="entry name" value="GIY-YIG_COG1833"/>
    <property type="match status" value="1"/>
</dbReference>
<gene>
    <name evidence="1" type="ORF">FGF68_07885</name>
</gene>
<dbReference type="Pfam" id="PF01986">
    <property type="entry name" value="DUF123"/>
    <property type="match status" value="1"/>
</dbReference>
<keyword evidence="2" id="KW-1185">Reference proteome</keyword>
<evidence type="ECO:0000313" key="2">
    <source>
        <dbReference type="Proteomes" id="UP000309544"/>
    </source>
</evidence>
<dbReference type="PANTHER" id="PTHR37460:SF1">
    <property type="entry name" value="ENDONUCLEASE III"/>
    <property type="match status" value="1"/>
</dbReference>
<sequence>MIDYYGYPASREGTYILVIRLSRPISLSFGRFLDGREVLLPMGTWFYIGSALGASPGSSPLARRLLRHASRGEGRKPHAIRGAMVRSFRQHGLMERDTTPPAEKKLRWHIDYLLQRKHATINDVLLVRSPERLESEIARFTASLKGVEAPVPSLGARDTRGETHLLLAEQPDSALAAMREFVSKRSEVGSGLFRPCL</sequence>